<dbReference type="EMBL" id="JABANP010000050">
    <property type="protein sequence ID" value="KAF4693088.1"/>
    <property type="molecule type" value="Genomic_DNA"/>
</dbReference>
<evidence type="ECO:0000256" key="2">
    <source>
        <dbReference type="ARBA" id="ARBA00022490"/>
    </source>
</evidence>
<comment type="caution">
    <text evidence="13">The sequence shown here is derived from an EMBL/GenBank/DDBJ whole genome shotgun (WGS) entry which is preliminary data.</text>
</comment>
<dbReference type="InterPro" id="IPR025875">
    <property type="entry name" value="Leu-rich_rpt_4"/>
</dbReference>
<keyword evidence="7" id="KW-0969">Cilium</keyword>
<dbReference type="OrthoDB" id="27917at2759"/>
<keyword evidence="2" id="KW-0963">Cytoplasm</keyword>
<feature type="region of interest" description="Disordered" evidence="12">
    <location>
        <begin position="1"/>
        <end position="48"/>
    </location>
</feature>
<dbReference type="PROSITE" id="PS51450">
    <property type="entry name" value="LRR"/>
    <property type="match status" value="3"/>
</dbReference>
<evidence type="ECO:0000256" key="3">
    <source>
        <dbReference type="ARBA" id="ARBA00022614"/>
    </source>
</evidence>
<dbReference type="Proteomes" id="UP000541610">
    <property type="component" value="Unassembled WGS sequence"/>
</dbReference>
<evidence type="ECO:0000256" key="1">
    <source>
        <dbReference type="ARBA" id="ARBA00004611"/>
    </source>
</evidence>
<evidence type="ECO:0000256" key="4">
    <source>
        <dbReference type="ARBA" id="ARBA00022737"/>
    </source>
</evidence>
<proteinExistence type="inferred from homology"/>
<sequence>MSSLSSNEETPAPLTVDTPPVPQEVDINALPPGEEATAVPSEAELPAEVDTNVVAEEVNTNVVAGEVDANTVPAEGDAASAPHPVTEGEAGEVPHSPHPEGEMPLEAQPIDPAVVEEEKEEEEEEPSFPTHPHLPPPSPASRFGETRIAKIAVVVDAAVCFGWLHVRLLLRNVMAERKRKANPVEPRVIDEDLLLAGIEDSDIISAMHKREEASVVEDNPLFIGGESRTFFLSVHFEVTGDDSETGQAAPLEHTSPPVLYLDNNFIDKISNLECLPNLLWLDLSFNQITKIEGLEKVPKLQDLSLFDNLITEISGLDGCPELTVNSWRVSRVVDSSQIIQYLRKFKKLRCLCLSGNPMCDSISYRQHVYAYLGQAGQLKYLDYMLVDHSEALAAVETYHVDELAELREREVGSNQKADRDKRKKEQMEILKESFLDSTAELLDELFTGEEETEGFCVRILHGYPVLKEDFKDKVAELIKTLRKEVLEKNSVRTKMMFHFRRAATEGIAESEGEANNLLGSYLKDLKKIFEECDEVDNMDQLERCENRLLELGTTDLEMLGKKLMMLEISLQESLQEAIDYFEIAVQDVVRAMSDKGSDFYRALEELEKTFYQDLLEAASSELESFAAGTHPVLASEGSLGDDGSYREGNSPRDSVAGRRITVEIPGMQFVAESAKIEALSNKEDMMTACANLNEHHVTVIQNRDDQMQAQISGWSHSYFHDLREKYYRRNRQRITDIRSFTRGTVKQLNTVAETLASRTGSNEESHIMRAIREHATAIEEQIAALDPSNQKGNGEDDDDDD</sequence>
<keyword evidence="9" id="KW-0966">Cell projection</keyword>
<feature type="compositionally biased region" description="Acidic residues" evidence="12">
    <location>
        <begin position="114"/>
        <end position="126"/>
    </location>
</feature>
<dbReference type="AlphaFoldDB" id="A0A7J6PAD5"/>
<name>A0A7J6PAD5_PEROL</name>
<dbReference type="PANTHER" id="PTHR45973">
    <property type="entry name" value="PROTEIN PHOSPHATASE 1 REGULATORY SUBUNIT SDS22-RELATED"/>
    <property type="match status" value="1"/>
</dbReference>
<dbReference type="InterPro" id="IPR001611">
    <property type="entry name" value="Leu-rich_rpt"/>
</dbReference>
<dbReference type="Pfam" id="PF12799">
    <property type="entry name" value="LRR_4"/>
    <property type="match status" value="1"/>
</dbReference>
<feature type="region of interest" description="Disordered" evidence="12">
    <location>
        <begin position="66"/>
        <end position="141"/>
    </location>
</feature>
<keyword evidence="3" id="KW-0433">Leucine-rich repeat</keyword>
<evidence type="ECO:0000256" key="6">
    <source>
        <dbReference type="ARBA" id="ARBA00023054"/>
    </source>
</evidence>
<dbReference type="SUPFAM" id="SSF52058">
    <property type="entry name" value="L domain-like"/>
    <property type="match status" value="1"/>
</dbReference>
<comment type="subcellular location">
    <subcellularLocation>
        <location evidence="1">Cytoplasm</location>
        <location evidence="1">Cytoskeleton</location>
        <location evidence="1">Flagellum axoneme</location>
    </subcellularLocation>
</comment>
<feature type="region of interest" description="Disordered" evidence="12">
    <location>
        <begin position="633"/>
        <end position="656"/>
    </location>
</feature>
<evidence type="ECO:0000256" key="10">
    <source>
        <dbReference type="ARBA" id="ARBA00038378"/>
    </source>
</evidence>
<evidence type="ECO:0000256" key="8">
    <source>
        <dbReference type="ARBA" id="ARBA00023212"/>
    </source>
</evidence>
<evidence type="ECO:0000313" key="14">
    <source>
        <dbReference type="Proteomes" id="UP000541610"/>
    </source>
</evidence>
<keyword evidence="8" id="KW-0206">Cytoskeleton</keyword>
<evidence type="ECO:0000313" key="13">
    <source>
        <dbReference type="EMBL" id="KAF4693088.1"/>
    </source>
</evidence>
<evidence type="ECO:0000256" key="5">
    <source>
        <dbReference type="ARBA" id="ARBA00022846"/>
    </source>
</evidence>
<keyword evidence="5" id="KW-0282">Flagellum</keyword>
<keyword evidence="6" id="KW-0175">Coiled coil</keyword>
<evidence type="ECO:0000256" key="12">
    <source>
        <dbReference type="SAM" id="MobiDB-lite"/>
    </source>
</evidence>
<dbReference type="InterPro" id="IPR032675">
    <property type="entry name" value="LRR_dom_sf"/>
</dbReference>
<reference evidence="13 14" key="1">
    <citation type="submission" date="2020-04" db="EMBL/GenBank/DDBJ databases">
        <title>Perkinsus olseni comparative genomics.</title>
        <authorList>
            <person name="Bogema D.R."/>
        </authorList>
    </citation>
    <scope>NUCLEOTIDE SEQUENCE [LARGE SCALE GENOMIC DNA]</scope>
    <source>
        <strain evidence="13">00978-12</strain>
    </source>
</reference>
<evidence type="ECO:0000256" key="7">
    <source>
        <dbReference type="ARBA" id="ARBA00023069"/>
    </source>
</evidence>
<protein>
    <recommendedName>
        <fullName evidence="11">Dynein regulatory complex subunit 3</fullName>
    </recommendedName>
</protein>
<feature type="region of interest" description="Disordered" evidence="12">
    <location>
        <begin position="782"/>
        <end position="801"/>
    </location>
</feature>
<comment type="similarity">
    <text evidence="10">Belongs to the DRC3 family.</text>
</comment>
<dbReference type="Gene3D" id="3.80.10.10">
    <property type="entry name" value="Ribonuclease Inhibitor"/>
    <property type="match status" value="1"/>
</dbReference>
<dbReference type="PANTHER" id="PTHR45973:SF12">
    <property type="entry name" value="DYNEIN REGULATORY COMPLEX SUBUNIT 3"/>
    <property type="match status" value="1"/>
</dbReference>
<evidence type="ECO:0000256" key="11">
    <source>
        <dbReference type="ARBA" id="ARBA00040950"/>
    </source>
</evidence>
<dbReference type="InterPro" id="IPR050576">
    <property type="entry name" value="Cilia_flagella_integrity"/>
</dbReference>
<dbReference type="GO" id="GO:0005929">
    <property type="term" value="C:cilium"/>
    <property type="evidence" value="ECO:0007669"/>
    <property type="project" value="TreeGrafter"/>
</dbReference>
<gene>
    <name evidence="13" type="primary">LRRC48</name>
    <name evidence="13" type="ORF">FOZ60_011872</name>
</gene>
<organism evidence="13 14">
    <name type="scientific">Perkinsus olseni</name>
    <name type="common">Perkinsus atlanticus</name>
    <dbReference type="NCBI Taxonomy" id="32597"/>
    <lineage>
        <taxon>Eukaryota</taxon>
        <taxon>Sar</taxon>
        <taxon>Alveolata</taxon>
        <taxon>Perkinsozoa</taxon>
        <taxon>Perkinsea</taxon>
        <taxon>Perkinsida</taxon>
        <taxon>Perkinsidae</taxon>
        <taxon>Perkinsus</taxon>
    </lineage>
</organism>
<dbReference type="SMART" id="SM00365">
    <property type="entry name" value="LRR_SD22"/>
    <property type="match status" value="3"/>
</dbReference>
<accession>A0A7J6PAD5</accession>
<evidence type="ECO:0000256" key="9">
    <source>
        <dbReference type="ARBA" id="ARBA00023273"/>
    </source>
</evidence>
<keyword evidence="4" id="KW-0677">Repeat</keyword>